<keyword evidence="3" id="KW-0804">Transcription</keyword>
<evidence type="ECO:0000259" key="4">
    <source>
        <dbReference type="PROSITE" id="PS50949"/>
    </source>
</evidence>
<accession>A0A430J6K9</accession>
<dbReference type="InterPro" id="IPR011711">
    <property type="entry name" value="GntR_C"/>
</dbReference>
<dbReference type="OrthoDB" id="214086at2"/>
<dbReference type="AlphaFoldDB" id="A0A430J6K9"/>
<dbReference type="SUPFAM" id="SSF46785">
    <property type="entry name" value="Winged helix' DNA-binding domain"/>
    <property type="match status" value="1"/>
</dbReference>
<dbReference type="RefSeq" id="WP_126144236.1">
    <property type="nucleotide sequence ID" value="NZ_RXHU01000089.1"/>
</dbReference>
<proteinExistence type="predicted"/>
<name>A0A430J6K9_9BACL</name>
<dbReference type="SUPFAM" id="SSF48008">
    <property type="entry name" value="GntR ligand-binding domain-like"/>
    <property type="match status" value="1"/>
</dbReference>
<evidence type="ECO:0000313" key="5">
    <source>
        <dbReference type="EMBL" id="RTE04382.1"/>
    </source>
</evidence>
<dbReference type="InterPro" id="IPR036388">
    <property type="entry name" value="WH-like_DNA-bd_sf"/>
</dbReference>
<keyword evidence="1" id="KW-0805">Transcription regulation</keyword>
<organism evidence="5 6">
    <name type="scientific">Paenibacillus whitsoniae</name>
    <dbReference type="NCBI Taxonomy" id="2496558"/>
    <lineage>
        <taxon>Bacteria</taxon>
        <taxon>Bacillati</taxon>
        <taxon>Bacillota</taxon>
        <taxon>Bacilli</taxon>
        <taxon>Bacillales</taxon>
        <taxon>Paenibacillaceae</taxon>
        <taxon>Paenibacillus</taxon>
    </lineage>
</organism>
<dbReference type="EMBL" id="RXHU01000089">
    <property type="protein sequence ID" value="RTE04382.1"/>
    <property type="molecule type" value="Genomic_DNA"/>
</dbReference>
<evidence type="ECO:0000313" key="6">
    <source>
        <dbReference type="Proteomes" id="UP000276128"/>
    </source>
</evidence>
<dbReference type="PANTHER" id="PTHR43537">
    <property type="entry name" value="TRANSCRIPTIONAL REGULATOR, GNTR FAMILY"/>
    <property type="match status" value="1"/>
</dbReference>
<keyword evidence="6" id="KW-1185">Reference proteome</keyword>
<protein>
    <submittedName>
        <fullName evidence="5">FadR family transcriptional regulator</fullName>
    </submittedName>
</protein>
<dbReference type="Gene3D" id="1.10.10.10">
    <property type="entry name" value="Winged helix-like DNA-binding domain superfamily/Winged helix DNA-binding domain"/>
    <property type="match status" value="1"/>
</dbReference>
<dbReference type="Gene3D" id="1.20.120.530">
    <property type="entry name" value="GntR ligand-binding domain-like"/>
    <property type="match status" value="1"/>
</dbReference>
<dbReference type="PRINTS" id="PR00035">
    <property type="entry name" value="HTHGNTR"/>
</dbReference>
<keyword evidence="2" id="KW-0238">DNA-binding</keyword>
<feature type="domain" description="HTH gntR-type" evidence="4">
    <location>
        <begin position="9"/>
        <end position="77"/>
    </location>
</feature>
<evidence type="ECO:0000256" key="2">
    <source>
        <dbReference type="ARBA" id="ARBA00023125"/>
    </source>
</evidence>
<evidence type="ECO:0000256" key="3">
    <source>
        <dbReference type="ARBA" id="ARBA00023163"/>
    </source>
</evidence>
<dbReference type="SMART" id="SM00895">
    <property type="entry name" value="FCD"/>
    <property type="match status" value="1"/>
</dbReference>
<evidence type="ECO:0000256" key="1">
    <source>
        <dbReference type="ARBA" id="ARBA00023015"/>
    </source>
</evidence>
<dbReference type="SMART" id="SM00345">
    <property type="entry name" value="HTH_GNTR"/>
    <property type="match status" value="1"/>
</dbReference>
<dbReference type="GO" id="GO:0003700">
    <property type="term" value="F:DNA-binding transcription factor activity"/>
    <property type="evidence" value="ECO:0007669"/>
    <property type="project" value="InterPro"/>
</dbReference>
<dbReference type="Proteomes" id="UP000276128">
    <property type="component" value="Unassembled WGS sequence"/>
</dbReference>
<dbReference type="Pfam" id="PF00392">
    <property type="entry name" value="GntR"/>
    <property type="match status" value="1"/>
</dbReference>
<dbReference type="Pfam" id="PF07729">
    <property type="entry name" value="FCD"/>
    <property type="match status" value="1"/>
</dbReference>
<dbReference type="PANTHER" id="PTHR43537:SF5">
    <property type="entry name" value="UXU OPERON TRANSCRIPTIONAL REGULATOR"/>
    <property type="match status" value="1"/>
</dbReference>
<dbReference type="InterPro" id="IPR000524">
    <property type="entry name" value="Tscrpt_reg_HTH_GntR"/>
</dbReference>
<dbReference type="InterPro" id="IPR008920">
    <property type="entry name" value="TF_FadR/GntR_C"/>
</dbReference>
<comment type="caution">
    <text evidence="5">The sequence shown here is derived from an EMBL/GenBank/DDBJ whole genome shotgun (WGS) entry which is preliminary data.</text>
</comment>
<gene>
    <name evidence="5" type="ORF">EJQ19_26480</name>
</gene>
<dbReference type="PROSITE" id="PS50949">
    <property type="entry name" value="HTH_GNTR"/>
    <property type="match status" value="1"/>
</dbReference>
<dbReference type="GO" id="GO:0003677">
    <property type="term" value="F:DNA binding"/>
    <property type="evidence" value="ECO:0007669"/>
    <property type="project" value="UniProtKB-KW"/>
</dbReference>
<dbReference type="CDD" id="cd07377">
    <property type="entry name" value="WHTH_GntR"/>
    <property type="match status" value="1"/>
</dbReference>
<dbReference type="InterPro" id="IPR036390">
    <property type="entry name" value="WH_DNA-bd_sf"/>
</dbReference>
<sequence>MEFQQVKPQKGSDIVLEQLRGRIESGFYPKGTKLPTVVDLAAAFQVGRSTIREALSGLKAMGWVDIRHGGGTYVRMTLPNEQPADSGFSFEQSRSLRELQEVRRFIETGCVSLAAARASETEVAALRRILGEMEAALGDEEASELADIRFHQAIAQASHNSLLIGMMESLTERLQSGMKSSRRLWFFAERASAEGLLAEHRAIVDAIAVRDEAGAAMAMAQHIQKVDRVIRTLAEEGADL</sequence>
<reference evidence="5 6" key="1">
    <citation type="submission" date="2018-12" db="EMBL/GenBank/DDBJ databases">
        <title>Bacillus ochoae sp. nov., Paenibacillus whitsoniae sp. nov., Paenibacillus spiritus sp. nov. Isolated from the Mars Exploration Rover during spacecraft assembly.</title>
        <authorList>
            <person name="Seuylemezian A."/>
            <person name="Vaishampayan P."/>
        </authorList>
    </citation>
    <scope>NUCLEOTIDE SEQUENCE [LARGE SCALE GENOMIC DNA]</scope>
    <source>
        <strain evidence="5 6">MER 54</strain>
    </source>
</reference>